<name>A0A4U5N720_STECR</name>
<accession>A0A4U5N720</accession>
<proteinExistence type="predicted"/>
<gene>
    <name evidence="1" type="ORF">L596_018955</name>
</gene>
<evidence type="ECO:0000313" key="2">
    <source>
        <dbReference type="Proteomes" id="UP000298663"/>
    </source>
</evidence>
<dbReference type="OrthoDB" id="443682at2759"/>
<dbReference type="AlphaFoldDB" id="A0A4U5N720"/>
<dbReference type="PANTHER" id="PTHR12298:SF4">
    <property type="entry name" value="PROGRAMMED CELL DEATH PROTEIN 2"/>
    <property type="match status" value="1"/>
</dbReference>
<dbReference type="GO" id="GO:0005634">
    <property type="term" value="C:nucleus"/>
    <property type="evidence" value="ECO:0007669"/>
    <property type="project" value="TreeGrafter"/>
</dbReference>
<dbReference type="PANTHER" id="PTHR12298">
    <property type="entry name" value="PCDC2 PROGRAMMED CELL DEATH PROTEIN 2 -RELATED"/>
    <property type="match status" value="1"/>
</dbReference>
<dbReference type="EMBL" id="AZBU02000005">
    <property type="protein sequence ID" value="TKR78093.1"/>
    <property type="molecule type" value="Genomic_DNA"/>
</dbReference>
<reference evidence="1 2" key="1">
    <citation type="journal article" date="2015" name="Genome Biol.">
        <title>Comparative genomics of Steinernema reveals deeply conserved gene regulatory networks.</title>
        <authorList>
            <person name="Dillman A.R."/>
            <person name="Macchietto M."/>
            <person name="Porter C.F."/>
            <person name="Rogers A."/>
            <person name="Williams B."/>
            <person name="Antoshechkin I."/>
            <person name="Lee M.M."/>
            <person name="Goodwin Z."/>
            <person name="Lu X."/>
            <person name="Lewis E.E."/>
            <person name="Goodrich-Blair H."/>
            <person name="Stock S.P."/>
            <person name="Adams B.J."/>
            <person name="Sternberg P.W."/>
            <person name="Mortazavi A."/>
        </authorList>
    </citation>
    <scope>NUCLEOTIDE SEQUENCE [LARGE SCALE GENOMIC DNA]</scope>
    <source>
        <strain evidence="1 2">ALL</strain>
    </source>
</reference>
<organism evidence="1 2">
    <name type="scientific">Steinernema carpocapsae</name>
    <name type="common">Entomopathogenic nematode</name>
    <dbReference type="NCBI Taxonomy" id="34508"/>
    <lineage>
        <taxon>Eukaryota</taxon>
        <taxon>Metazoa</taxon>
        <taxon>Ecdysozoa</taxon>
        <taxon>Nematoda</taxon>
        <taxon>Chromadorea</taxon>
        <taxon>Rhabditida</taxon>
        <taxon>Tylenchina</taxon>
        <taxon>Panagrolaimomorpha</taxon>
        <taxon>Strongyloidoidea</taxon>
        <taxon>Steinernematidae</taxon>
        <taxon>Steinernema</taxon>
    </lineage>
</organism>
<protein>
    <recommendedName>
        <fullName evidence="3">Programmed cell death protein 2 C-terminal domain-containing protein</fullName>
    </recommendedName>
</protein>
<dbReference type="STRING" id="34508.A0A4U5N720"/>
<sequence length="131" mass="14765">MSSNLQTERRVTLGFCEVLDSDELYRLKSHYFPDGKVGGKPSWLNPVDLPSTEDLVCPGCTKGMAFLAQLYCPIVGGDKNNFHRTLFVFICRNPNCSKVKNESVLDERRLQLSSVPMPTTTRKQVLWNGPN</sequence>
<comment type="caution">
    <text evidence="1">The sequence shown here is derived from an EMBL/GenBank/DDBJ whole genome shotgun (WGS) entry which is preliminary data.</text>
</comment>
<reference evidence="1 2" key="2">
    <citation type="journal article" date="2019" name="G3 (Bethesda)">
        <title>Hybrid Assembly of the Genome of the Entomopathogenic Nematode Steinernema carpocapsae Identifies the X-Chromosome.</title>
        <authorList>
            <person name="Serra L."/>
            <person name="Macchietto M."/>
            <person name="Macias-Munoz A."/>
            <person name="McGill C.J."/>
            <person name="Rodriguez I.M."/>
            <person name="Rodriguez B."/>
            <person name="Murad R."/>
            <person name="Mortazavi A."/>
        </authorList>
    </citation>
    <scope>NUCLEOTIDE SEQUENCE [LARGE SCALE GENOMIC DNA]</scope>
    <source>
        <strain evidence="1 2">ALL</strain>
    </source>
</reference>
<keyword evidence="2" id="KW-1185">Reference proteome</keyword>
<evidence type="ECO:0008006" key="3">
    <source>
        <dbReference type="Google" id="ProtNLM"/>
    </source>
</evidence>
<evidence type="ECO:0000313" key="1">
    <source>
        <dbReference type="EMBL" id="TKR78093.1"/>
    </source>
</evidence>
<dbReference type="Proteomes" id="UP000298663">
    <property type="component" value="Unassembled WGS sequence"/>
</dbReference>